<comment type="subcellular location">
    <subcellularLocation>
        <location evidence="1">Lysosome membrane</location>
    </subcellularLocation>
</comment>
<accession>D8S2B8</accession>
<keyword evidence="4" id="KW-0458">Lysosome</keyword>
<evidence type="ECO:0000256" key="4">
    <source>
        <dbReference type="ARBA" id="ARBA00023228"/>
    </source>
</evidence>
<dbReference type="Pfam" id="PF10167">
    <property type="entry name" value="BORCS8"/>
    <property type="match status" value="1"/>
</dbReference>
<dbReference type="EMBL" id="GL377599">
    <property type="protein sequence ID" value="EFJ21435.1"/>
    <property type="molecule type" value="Genomic_DNA"/>
</dbReference>
<dbReference type="InterPro" id="IPR019320">
    <property type="entry name" value="BORCS8"/>
</dbReference>
<feature type="region of interest" description="Disordered" evidence="5">
    <location>
        <begin position="205"/>
        <end position="277"/>
    </location>
</feature>
<gene>
    <name evidence="6" type="ORF">SELMODRAFT_443576</name>
</gene>
<organism evidence="7">
    <name type="scientific">Selaginella moellendorffii</name>
    <name type="common">Spikemoss</name>
    <dbReference type="NCBI Taxonomy" id="88036"/>
    <lineage>
        <taxon>Eukaryota</taxon>
        <taxon>Viridiplantae</taxon>
        <taxon>Streptophyta</taxon>
        <taxon>Embryophyta</taxon>
        <taxon>Tracheophyta</taxon>
        <taxon>Lycopodiopsida</taxon>
        <taxon>Selaginellales</taxon>
        <taxon>Selaginellaceae</taxon>
        <taxon>Selaginella</taxon>
    </lineage>
</organism>
<evidence type="ECO:0000256" key="3">
    <source>
        <dbReference type="ARBA" id="ARBA00023136"/>
    </source>
</evidence>
<dbReference type="HOGENOM" id="CLU_070436_0_0_1"/>
<evidence type="ECO:0000256" key="1">
    <source>
        <dbReference type="ARBA" id="ARBA00004656"/>
    </source>
</evidence>
<feature type="compositionally biased region" description="Pro residues" evidence="5">
    <location>
        <begin position="173"/>
        <end position="182"/>
    </location>
</feature>
<name>D8S2B8_SELML</name>
<keyword evidence="7" id="KW-1185">Reference proteome</keyword>
<proteinExistence type="inferred from homology"/>
<feature type="compositionally biased region" description="Basic and acidic residues" evidence="5">
    <location>
        <begin position="216"/>
        <end position="233"/>
    </location>
</feature>
<dbReference type="KEGG" id="smo:SELMODRAFT_443576"/>
<dbReference type="eggNOG" id="KOG4523">
    <property type="taxonomic scope" value="Eukaryota"/>
</dbReference>
<dbReference type="Gramene" id="EFJ21435">
    <property type="protein sequence ID" value="EFJ21435"/>
    <property type="gene ID" value="SELMODRAFT_443576"/>
</dbReference>
<feature type="region of interest" description="Disordered" evidence="5">
    <location>
        <begin position="119"/>
        <end position="141"/>
    </location>
</feature>
<sequence length="300" mass="31839">MDAKLGEALQQAHDLAADMVKQMANEPSVGLYFVQQHVHKAVPAIVSLKDQVGDCAHDSGLSTEDAKDALATVRNFKGVGPPVIERMMKRLNSSIQALQPSRSKESSYSVSEMAKNAKKLVSSPFKSEESPTSKSSDSSTNYARNLWDSAVDRASSFTRKPPSPIPASSSPTPDTPPSPPAEAPAASSPSPYGYARLVLESASQRVGSIGWSDSSSSKEDRDKPTGSTEELKLSSDNSSNKPVRAVLDTISTTSKTPETEGSEAPAGEGEIPGNSTEIQEGFDRFQAESAAKLAAWLDKP</sequence>
<dbReference type="PANTHER" id="PTHR21146:SF0">
    <property type="entry name" value="BLOC-1-RELATED COMPLEX SUBUNIT 8"/>
    <property type="match status" value="1"/>
</dbReference>
<dbReference type="GO" id="GO:0005765">
    <property type="term" value="C:lysosomal membrane"/>
    <property type="evidence" value="ECO:0007669"/>
    <property type="project" value="UniProtKB-SubCell"/>
</dbReference>
<dbReference type="OrthoDB" id="19830at2759"/>
<dbReference type="STRING" id="88036.D8S2B8"/>
<dbReference type="InParanoid" id="D8S2B8"/>
<dbReference type="FunCoup" id="D8S2B8">
    <property type="interactions" value="1133"/>
</dbReference>
<dbReference type="Proteomes" id="UP000001514">
    <property type="component" value="Unassembled WGS sequence"/>
</dbReference>
<comment type="similarity">
    <text evidence="2">Belongs to the BORCS8 family.</text>
</comment>
<evidence type="ECO:0000313" key="7">
    <source>
        <dbReference type="Proteomes" id="UP000001514"/>
    </source>
</evidence>
<reference evidence="6 7" key="1">
    <citation type="journal article" date="2011" name="Science">
        <title>The Selaginella genome identifies genetic changes associated with the evolution of vascular plants.</title>
        <authorList>
            <person name="Banks J.A."/>
            <person name="Nishiyama T."/>
            <person name="Hasebe M."/>
            <person name="Bowman J.L."/>
            <person name="Gribskov M."/>
            <person name="dePamphilis C."/>
            <person name="Albert V.A."/>
            <person name="Aono N."/>
            <person name="Aoyama T."/>
            <person name="Ambrose B.A."/>
            <person name="Ashton N.W."/>
            <person name="Axtell M.J."/>
            <person name="Barker E."/>
            <person name="Barker M.S."/>
            <person name="Bennetzen J.L."/>
            <person name="Bonawitz N.D."/>
            <person name="Chapple C."/>
            <person name="Cheng C."/>
            <person name="Correa L.G."/>
            <person name="Dacre M."/>
            <person name="DeBarry J."/>
            <person name="Dreyer I."/>
            <person name="Elias M."/>
            <person name="Engstrom E.M."/>
            <person name="Estelle M."/>
            <person name="Feng L."/>
            <person name="Finet C."/>
            <person name="Floyd S.K."/>
            <person name="Frommer W.B."/>
            <person name="Fujita T."/>
            <person name="Gramzow L."/>
            <person name="Gutensohn M."/>
            <person name="Harholt J."/>
            <person name="Hattori M."/>
            <person name="Heyl A."/>
            <person name="Hirai T."/>
            <person name="Hiwatashi Y."/>
            <person name="Ishikawa M."/>
            <person name="Iwata M."/>
            <person name="Karol K.G."/>
            <person name="Koehler B."/>
            <person name="Kolukisaoglu U."/>
            <person name="Kubo M."/>
            <person name="Kurata T."/>
            <person name="Lalonde S."/>
            <person name="Li K."/>
            <person name="Li Y."/>
            <person name="Litt A."/>
            <person name="Lyons E."/>
            <person name="Manning G."/>
            <person name="Maruyama T."/>
            <person name="Michael T.P."/>
            <person name="Mikami K."/>
            <person name="Miyazaki S."/>
            <person name="Morinaga S."/>
            <person name="Murata T."/>
            <person name="Mueller-Roeber B."/>
            <person name="Nelson D.R."/>
            <person name="Obara M."/>
            <person name="Oguri Y."/>
            <person name="Olmstead R.G."/>
            <person name="Onodera N."/>
            <person name="Petersen B.L."/>
            <person name="Pils B."/>
            <person name="Prigge M."/>
            <person name="Rensing S.A."/>
            <person name="Riano-Pachon D.M."/>
            <person name="Roberts A.W."/>
            <person name="Sato Y."/>
            <person name="Scheller H.V."/>
            <person name="Schulz B."/>
            <person name="Schulz C."/>
            <person name="Shakirov E.V."/>
            <person name="Shibagaki N."/>
            <person name="Shinohara N."/>
            <person name="Shippen D.E."/>
            <person name="Soerensen I."/>
            <person name="Sotooka R."/>
            <person name="Sugimoto N."/>
            <person name="Sugita M."/>
            <person name="Sumikawa N."/>
            <person name="Tanurdzic M."/>
            <person name="Theissen G."/>
            <person name="Ulvskov P."/>
            <person name="Wakazuki S."/>
            <person name="Weng J.K."/>
            <person name="Willats W.W."/>
            <person name="Wipf D."/>
            <person name="Wolf P.G."/>
            <person name="Yang L."/>
            <person name="Zimmer A.D."/>
            <person name="Zhu Q."/>
            <person name="Mitros T."/>
            <person name="Hellsten U."/>
            <person name="Loque D."/>
            <person name="Otillar R."/>
            <person name="Salamov A."/>
            <person name="Schmutz J."/>
            <person name="Shapiro H."/>
            <person name="Lindquist E."/>
            <person name="Lucas S."/>
            <person name="Rokhsar D."/>
            <person name="Grigoriev I.V."/>
        </authorList>
    </citation>
    <scope>NUCLEOTIDE SEQUENCE [LARGE SCALE GENOMIC DNA]</scope>
</reference>
<protein>
    <submittedName>
        <fullName evidence="6">Uncharacterized protein</fullName>
    </submittedName>
</protein>
<evidence type="ECO:0000256" key="5">
    <source>
        <dbReference type="SAM" id="MobiDB-lite"/>
    </source>
</evidence>
<keyword evidence="3" id="KW-0472">Membrane</keyword>
<evidence type="ECO:0000256" key="2">
    <source>
        <dbReference type="ARBA" id="ARBA00010463"/>
    </source>
</evidence>
<feature type="region of interest" description="Disordered" evidence="5">
    <location>
        <begin position="153"/>
        <end position="191"/>
    </location>
</feature>
<dbReference type="AlphaFoldDB" id="D8S2B8"/>
<evidence type="ECO:0000313" key="6">
    <source>
        <dbReference type="EMBL" id="EFJ21435.1"/>
    </source>
</evidence>
<dbReference type="PANTHER" id="PTHR21146">
    <property type="entry name" value="MEF2B PROTEIN"/>
    <property type="match status" value="1"/>
</dbReference>